<evidence type="ECO:0000313" key="3">
    <source>
        <dbReference type="Proteomes" id="UP000005408"/>
    </source>
</evidence>
<sequence>MFTNSKHQEHSSGCLMLEDFVTPAMQKGGIRTKPTQNADVSEMSDNENDAERGTSEEPDIELFHCPEVSCSKKYSTYRGIENHLLCEENFEKKVKAAPMGWDLKKPRKSSRFPRKVRTFLTKKYESGDKERKANPSEEEQKK</sequence>
<feature type="region of interest" description="Disordered" evidence="1">
    <location>
        <begin position="102"/>
        <end position="142"/>
    </location>
</feature>
<proteinExistence type="predicted"/>
<organism evidence="2 3">
    <name type="scientific">Magallana gigas</name>
    <name type="common">Pacific oyster</name>
    <name type="synonym">Crassostrea gigas</name>
    <dbReference type="NCBI Taxonomy" id="29159"/>
    <lineage>
        <taxon>Eukaryota</taxon>
        <taxon>Metazoa</taxon>
        <taxon>Spiralia</taxon>
        <taxon>Lophotrochozoa</taxon>
        <taxon>Mollusca</taxon>
        <taxon>Bivalvia</taxon>
        <taxon>Autobranchia</taxon>
        <taxon>Pteriomorphia</taxon>
        <taxon>Ostreida</taxon>
        <taxon>Ostreoidea</taxon>
        <taxon>Ostreidae</taxon>
        <taxon>Magallana</taxon>
    </lineage>
</organism>
<reference evidence="2" key="1">
    <citation type="submission" date="2022-08" db="UniProtKB">
        <authorList>
            <consortium name="EnsemblMetazoa"/>
        </authorList>
    </citation>
    <scope>IDENTIFICATION</scope>
    <source>
        <strain evidence="2">05x7-T-G4-1.051#20</strain>
    </source>
</reference>
<keyword evidence="3" id="KW-1185">Reference proteome</keyword>
<protein>
    <submittedName>
        <fullName evidence="2">Uncharacterized protein</fullName>
    </submittedName>
</protein>
<feature type="compositionally biased region" description="Basic residues" evidence="1">
    <location>
        <begin position="105"/>
        <end position="117"/>
    </location>
</feature>
<dbReference type="AlphaFoldDB" id="A0A8W8IJZ0"/>
<accession>A0A8W8IJZ0</accession>
<name>A0A8W8IJZ0_MAGGI</name>
<evidence type="ECO:0000256" key="1">
    <source>
        <dbReference type="SAM" id="MobiDB-lite"/>
    </source>
</evidence>
<evidence type="ECO:0000313" key="2">
    <source>
        <dbReference type="EnsemblMetazoa" id="G14334.1:cds"/>
    </source>
</evidence>
<dbReference type="EnsemblMetazoa" id="G14334.1">
    <property type="protein sequence ID" value="G14334.1:cds"/>
    <property type="gene ID" value="G14334"/>
</dbReference>
<dbReference type="Proteomes" id="UP000005408">
    <property type="component" value="Unassembled WGS sequence"/>
</dbReference>
<feature type="region of interest" description="Disordered" evidence="1">
    <location>
        <begin position="25"/>
        <end position="59"/>
    </location>
</feature>
<feature type="compositionally biased region" description="Basic and acidic residues" evidence="1">
    <location>
        <begin position="122"/>
        <end position="142"/>
    </location>
</feature>